<keyword evidence="1" id="KW-0805">Transcription regulation</keyword>
<evidence type="ECO:0000256" key="2">
    <source>
        <dbReference type="ARBA" id="ARBA00023125"/>
    </source>
</evidence>
<organism evidence="6 7">
    <name type="scientific">Marinomonas mediterranea (strain ATCC 700492 / JCM 21426 / NBRC 103028 / MMB-1)</name>
    <dbReference type="NCBI Taxonomy" id="717774"/>
    <lineage>
        <taxon>Bacteria</taxon>
        <taxon>Pseudomonadati</taxon>
        <taxon>Pseudomonadota</taxon>
        <taxon>Gammaproteobacteria</taxon>
        <taxon>Oceanospirillales</taxon>
        <taxon>Oceanospirillaceae</taxon>
        <taxon>Marinomonas</taxon>
    </lineage>
</organism>
<dbReference type="InterPro" id="IPR047640">
    <property type="entry name" value="RpiR-like"/>
</dbReference>
<evidence type="ECO:0000313" key="7">
    <source>
        <dbReference type="Proteomes" id="UP000001062"/>
    </source>
</evidence>
<protein>
    <submittedName>
        <fullName evidence="6">Transcriptional regulator, RpiR family</fullName>
    </submittedName>
</protein>
<evidence type="ECO:0000256" key="3">
    <source>
        <dbReference type="ARBA" id="ARBA00023163"/>
    </source>
</evidence>
<dbReference type="GO" id="GO:0003700">
    <property type="term" value="F:DNA-binding transcription factor activity"/>
    <property type="evidence" value="ECO:0007669"/>
    <property type="project" value="InterPro"/>
</dbReference>
<keyword evidence="3" id="KW-0804">Transcription</keyword>
<evidence type="ECO:0000259" key="4">
    <source>
        <dbReference type="PROSITE" id="PS51071"/>
    </source>
</evidence>
<dbReference type="Pfam" id="PF01418">
    <property type="entry name" value="HTH_6"/>
    <property type="match status" value="1"/>
</dbReference>
<keyword evidence="7" id="KW-1185">Reference proteome</keyword>
<dbReference type="InterPro" id="IPR000281">
    <property type="entry name" value="HTH_RpiR"/>
</dbReference>
<dbReference type="KEGG" id="mme:Marme_0818"/>
<dbReference type="PATRIC" id="fig|717774.3.peg.851"/>
<dbReference type="SUPFAM" id="SSF46689">
    <property type="entry name" value="Homeodomain-like"/>
    <property type="match status" value="1"/>
</dbReference>
<sequence length="287" mass="31622">MPSENTLKSLSELNEVIKKEHPTLSKRLRQVAEFVIDSPSDVAFGTVAVLSEQAGVHPSTWVRFANSFGFRGFSEMQKLFQQSLMEESPNYQDRIRMARSAKGVEEQEQSPHRLLKRFSEGNSLALQHLSETTSSAELEKAIDILADAHAAHIVGVRRAFVVASYFAYAFRHIDRKAYLVDGVGGMYKEQASTLDQNDVLIAVSFRPYAEETQSVAREAAAKGVPLIVITDNQISPLASIASVSFVVKEAEIDSFRSLSSSLCLAQSLTIGLAHELDRREQSASSAD</sequence>
<dbReference type="Gene3D" id="3.40.50.10490">
    <property type="entry name" value="Glucose-6-phosphate isomerase like protein, domain 1"/>
    <property type="match status" value="1"/>
</dbReference>
<dbReference type="AlphaFoldDB" id="F2K347"/>
<dbReference type="PROSITE" id="PS51464">
    <property type="entry name" value="SIS"/>
    <property type="match status" value="1"/>
</dbReference>
<dbReference type="PANTHER" id="PTHR30514">
    <property type="entry name" value="GLUCOKINASE"/>
    <property type="match status" value="1"/>
</dbReference>
<dbReference type="GO" id="GO:1901135">
    <property type="term" value="P:carbohydrate derivative metabolic process"/>
    <property type="evidence" value="ECO:0007669"/>
    <property type="project" value="InterPro"/>
</dbReference>
<evidence type="ECO:0000259" key="5">
    <source>
        <dbReference type="PROSITE" id="PS51464"/>
    </source>
</evidence>
<reference evidence="6 7" key="1">
    <citation type="journal article" date="2012" name="Stand. Genomic Sci.">
        <title>Complete genome sequence of the melanogenic marine bacterium Marinomonas mediterranea type strain (MMB-1(T)).</title>
        <authorList>
            <person name="Lucas-Elio P."/>
            <person name="Goodwin L."/>
            <person name="Woyke T."/>
            <person name="Pitluck S."/>
            <person name="Nolan M."/>
            <person name="Kyrpides N.C."/>
            <person name="Detter J.C."/>
            <person name="Copeland A."/>
            <person name="Teshima H."/>
            <person name="Bruce D."/>
            <person name="Detter C."/>
            <person name="Tapia R."/>
            <person name="Han S."/>
            <person name="Land M.L."/>
            <person name="Ivanova N."/>
            <person name="Mikhailova N."/>
            <person name="Johnston A.W."/>
            <person name="Sanchez-Amat A."/>
        </authorList>
    </citation>
    <scope>NUCLEOTIDE SEQUENCE [LARGE SCALE GENOMIC DNA]</scope>
    <source>
        <strain evidence="7">ATCC 700492 / JCM 21426 / NBRC 103028 / MMB-1</strain>
    </source>
</reference>
<dbReference type="Proteomes" id="UP000001062">
    <property type="component" value="Chromosome"/>
</dbReference>
<gene>
    <name evidence="6" type="ordered locus">Marme_0818</name>
</gene>
<dbReference type="Pfam" id="PF01380">
    <property type="entry name" value="SIS"/>
    <property type="match status" value="1"/>
</dbReference>
<dbReference type="SUPFAM" id="SSF53697">
    <property type="entry name" value="SIS domain"/>
    <property type="match status" value="1"/>
</dbReference>
<dbReference type="CDD" id="cd05013">
    <property type="entry name" value="SIS_RpiR"/>
    <property type="match status" value="1"/>
</dbReference>
<dbReference type="PROSITE" id="PS51071">
    <property type="entry name" value="HTH_RPIR"/>
    <property type="match status" value="1"/>
</dbReference>
<dbReference type="EMBL" id="CP002583">
    <property type="protein sequence ID" value="ADZ90100.1"/>
    <property type="molecule type" value="Genomic_DNA"/>
</dbReference>
<dbReference type="InterPro" id="IPR035472">
    <property type="entry name" value="RpiR-like_SIS"/>
</dbReference>
<dbReference type="RefSeq" id="WP_013660005.1">
    <property type="nucleotide sequence ID" value="NC_015276.1"/>
</dbReference>
<dbReference type="eggNOG" id="COG1737">
    <property type="taxonomic scope" value="Bacteria"/>
</dbReference>
<dbReference type="InterPro" id="IPR046348">
    <property type="entry name" value="SIS_dom_sf"/>
</dbReference>
<dbReference type="InterPro" id="IPR009057">
    <property type="entry name" value="Homeodomain-like_sf"/>
</dbReference>
<dbReference type="STRING" id="717774.Marme_0818"/>
<feature type="domain" description="SIS" evidence="5">
    <location>
        <begin position="141"/>
        <end position="282"/>
    </location>
</feature>
<feature type="domain" description="HTH rpiR-type" evidence="4">
    <location>
        <begin position="11"/>
        <end position="87"/>
    </location>
</feature>
<dbReference type="Gene3D" id="1.10.10.10">
    <property type="entry name" value="Winged helix-like DNA-binding domain superfamily/Winged helix DNA-binding domain"/>
    <property type="match status" value="1"/>
</dbReference>
<keyword evidence="2" id="KW-0238">DNA-binding</keyword>
<accession>F2K347</accession>
<dbReference type="HOGENOM" id="CLU_055769_1_3_6"/>
<dbReference type="GO" id="GO:0097367">
    <property type="term" value="F:carbohydrate derivative binding"/>
    <property type="evidence" value="ECO:0007669"/>
    <property type="project" value="InterPro"/>
</dbReference>
<dbReference type="InterPro" id="IPR001347">
    <property type="entry name" value="SIS_dom"/>
</dbReference>
<evidence type="ECO:0000256" key="1">
    <source>
        <dbReference type="ARBA" id="ARBA00023015"/>
    </source>
</evidence>
<proteinExistence type="predicted"/>
<dbReference type="InterPro" id="IPR036388">
    <property type="entry name" value="WH-like_DNA-bd_sf"/>
</dbReference>
<evidence type="ECO:0000313" key="6">
    <source>
        <dbReference type="EMBL" id="ADZ90100.1"/>
    </source>
</evidence>
<dbReference type="GO" id="GO:0003677">
    <property type="term" value="F:DNA binding"/>
    <property type="evidence" value="ECO:0007669"/>
    <property type="project" value="UniProtKB-KW"/>
</dbReference>
<dbReference type="OrthoDB" id="9814005at2"/>
<dbReference type="PANTHER" id="PTHR30514:SF20">
    <property type="entry name" value="TRANSCRIPTIONAL REGULATOR"/>
    <property type="match status" value="1"/>
</dbReference>
<name>F2K347_MARM1</name>